<feature type="compositionally biased region" description="Low complexity" evidence="1">
    <location>
        <begin position="472"/>
        <end position="484"/>
    </location>
</feature>
<gene>
    <name evidence="2" type="ORF">Tco_1054571</name>
</gene>
<feature type="region of interest" description="Disordered" evidence="1">
    <location>
        <begin position="173"/>
        <end position="202"/>
    </location>
</feature>
<feature type="compositionally biased region" description="Polar residues" evidence="1">
    <location>
        <begin position="299"/>
        <end position="312"/>
    </location>
</feature>
<feature type="region of interest" description="Disordered" evidence="1">
    <location>
        <begin position="472"/>
        <end position="498"/>
    </location>
</feature>
<name>A0ABQ5GXJ9_9ASTR</name>
<reference evidence="2" key="1">
    <citation type="journal article" date="2022" name="Int. J. Mol. Sci.">
        <title>Draft Genome of Tanacetum Coccineum: Genomic Comparison of Closely Related Tanacetum-Family Plants.</title>
        <authorList>
            <person name="Yamashiro T."/>
            <person name="Shiraishi A."/>
            <person name="Nakayama K."/>
            <person name="Satake H."/>
        </authorList>
    </citation>
    <scope>NUCLEOTIDE SEQUENCE</scope>
</reference>
<proteinExistence type="predicted"/>
<reference evidence="2" key="2">
    <citation type="submission" date="2022-01" db="EMBL/GenBank/DDBJ databases">
        <authorList>
            <person name="Yamashiro T."/>
            <person name="Shiraishi A."/>
            <person name="Satake H."/>
            <person name="Nakayama K."/>
        </authorList>
    </citation>
    <scope>NUCLEOTIDE SEQUENCE</scope>
</reference>
<feature type="region of interest" description="Disordered" evidence="1">
    <location>
        <begin position="293"/>
        <end position="312"/>
    </location>
</feature>
<keyword evidence="3" id="KW-1185">Reference proteome</keyword>
<feature type="compositionally biased region" description="Basic and acidic residues" evidence="1">
    <location>
        <begin position="485"/>
        <end position="495"/>
    </location>
</feature>
<dbReference type="Proteomes" id="UP001151760">
    <property type="component" value="Unassembled WGS sequence"/>
</dbReference>
<dbReference type="EMBL" id="BQNB010018970">
    <property type="protein sequence ID" value="GJT80229.1"/>
    <property type="molecule type" value="Genomic_DNA"/>
</dbReference>
<sequence length="510" mass="56568">MEFWSTAVAFDPFPSTDEPEKYPLKKFLIKFSVLNGQRPLTLDFNTFCSSTGLNFNNDKYVDHPTPKVVKKELGKIATNPSYLDKTPVLKNSFLVGWRILFTFVIQGPKALGALFKKRKKPQSKRPPIVTMESPPKLTEGSKQSHSVSSGIVLDPQDLERDIQLASIGFPSILDEGTHQSKPLPDGTATHPKNLGGNKQPLNRDITSMTSNESMAKTTPCPEGSLGDKDSGETYHPLIWNQYTLQFVDPLGTGAKYQTFADIQAYLLSEDELEKESDAEEVLAAGDDMNEDIQGDEEVQTPSPKQDQPESSQYLRKVSRVLFNRIVEKQWEHHKEAAVSYADLKASIDQYYDENLAYRDQIDKLVEASMSSLDRSSTSISDLYKGLDAHALKQEEVFAAWTKSSTNLAWNLGSRMTVVEISQTALKHEVSSLRQDTSDIKSMMAEIYQAFKGQPTSGGDTPTLALTHIPTNVEGENATNTATEEPPSHTKGDTRDTTMAIPISLIQPTLA</sequence>
<organism evidence="2 3">
    <name type="scientific">Tanacetum coccineum</name>
    <dbReference type="NCBI Taxonomy" id="301880"/>
    <lineage>
        <taxon>Eukaryota</taxon>
        <taxon>Viridiplantae</taxon>
        <taxon>Streptophyta</taxon>
        <taxon>Embryophyta</taxon>
        <taxon>Tracheophyta</taxon>
        <taxon>Spermatophyta</taxon>
        <taxon>Magnoliopsida</taxon>
        <taxon>eudicotyledons</taxon>
        <taxon>Gunneridae</taxon>
        <taxon>Pentapetalae</taxon>
        <taxon>asterids</taxon>
        <taxon>campanulids</taxon>
        <taxon>Asterales</taxon>
        <taxon>Asteraceae</taxon>
        <taxon>Asteroideae</taxon>
        <taxon>Anthemideae</taxon>
        <taxon>Anthemidinae</taxon>
        <taxon>Tanacetum</taxon>
    </lineage>
</organism>
<evidence type="ECO:0000256" key="1">
    <source>
        <dbReference type="SAM" id="MobiDB-lite"/>
    </source>
</evidence>
<accession>A0ABQ5GXJ9</accession>
<protein>
    <submittedName>
        <fullName evidence="2">Uncharacterized protein</fullName>
    </submittedName>
</protein>
<feature type="region of interest" description="Disordered" evidence="1">
    <location>
        <begin position="116"/>
        <end position="148"/>
    </location>
</feature>
<evidence type="ECO:0000313" key="2">
    <source>
        <dbReference type="EMBL" id="GJT80229.1"/>
    </source>
</evidence>
<evidence type="ECO:0000313" key="3">
    <source>
        <dbReference type="Proteomes" id="UP001151760"/>
    </source>
</evidence>
<comment type="caution">
    <text evidence="2">The sequence shown here is derived from an EMBL/GenBank/DDBJ whole genome shotgun (WGS) entry which is preliminary data.</text>
</comment>